<accession>A0A1W1VV37</accession>
<evidence type="ECO:0000256" key="5">
    <source>
        <dbReference type="ARBA" id="ARBA00022989"/>
    </source>
</evidence>
<dbReference type="RefSeq" id="WP_200813921.1">
    <property type="nucleotide sequence ID" value="NZ_FWWW01000075.1"/>
</dbReference>
<dbReference type="InterPro" id="IPR051907">
    <property type="entry name" value="DoxX-like_oxidoreductase"/>
</dbReference>
<name>A0A1W1VV37_9BACT</name>
<evidence type="ECO:0000256" key="2">
    <source>
        <dbReference type="ARBA" id="ARBA00006679"/>
    </source>
</evidence>
<dbReference type="STRING" id="645990.SAMN00120144_0320"/>
<evidence type="ECO:0000256" key="3">
    <source>
        <dbReference type="ARBA" id="ARBA00022475"/>
    </source>
</evidence>
<dbReference type="PANTHER" id="PTHR33452">
    <property type="entry name" value="OXIDOREDUCTASE CATD-RELATED"/>
    <property type="match status" value="1"/>
</dbReference>
<evidence type="ECO:0000256" key="4">
    <source>
        <dbReference type="ARBA" id="ARBA00022692"/>
    </source>
</evidence>
<proteinExistence type="inferred from homology"/>
<reference evidence="8 9" key="1">
    <citation type="submission" date="2017-04" db="EMBL/GenBank/DDBJ databases">
        <authorList>
            <person name="Afonso C.L."/>
            <person name="Miller P.J."/>
            <person name="Scott M.A."/>
            <person name="Spackman E."/>
            <person name="Goraichik I."/>
            <person name="Dimitrov K.M."/>
            <person name="Suarez D.L."/>
            <person name="Swayne D.E."/>
        </authorList>
    </citation>
    <scope>NUCLEOTIDE SEQUENCE [LARGE SCALE GENOMIC DNA]</scope>
    <source>
        <strain evidence="8 9">DSM 11622</strain>
    </source>
</reference>
<dbReference type="Proteomes" id="UP000192266">
    <property type="component" value="Unassembled WGS sequence"/>
</dbReference>
<dbReference type="InterPro" id="IPR032808">
    <property type="entry name" value="DoxX"/>
</dbReference>
<keyword evidence="6 7" id="KW-0472">Membrane</keyword>
<evidence type="ECO:0000256" key="1">
    <source>
        <dbReference type="ARBA" id="ARBA00004651"/>
    </source>
</evidence>
<comment type="similarity">
    <text evidence="2">Belongs to the DoxX family.</text>
</comment>
<feature type="transmembrane region" description="Helical" evidence="7">
    <location>
        <begin position="7"/>
        <end position="23"/>
    </location>
</feature>
<keyword evidence="4 7" id="KW-0812">Transmembrane</keyword>
<dbReference type="GO" id="GO:0005886">
    <property type="term" value="C:plasma membrane"/>
    <property type="evidence" value="ECO:0007669"/>
    <property type="project" value="UniProtKB-SubCell"/>
</dbReference>
<gene>
    <name evidence="8" type="ORF">SAMN00120144_0320</name>
</gene>
<feature type="transmembrane region" description="Helical" evidence="7">
    <location>
        <begin position="69"/>
        <end position="89"/>
    </location>
</feature>
<dbReference type="Pfam" id="PF07681">
    <property type="entry name" value="DoxX"/>
    <property type="match status" value="1"/>
</dbReference>
<dbReference type="EMBL" id="FWWW01000075">
    <property type="protein sequence ID" value="SMB97235.1"/>
    <property type="molecule type" value="Genomic_DNA"/>
</dbReference>
<evidence type="ECO:0000313" key="8">
    <source>
        <dbReference type="EMBL" id="SMB97235.1"/>
    </source>
</evidence>
<sequence>MDSLARFAPYIYALLRIVVGLLFAMHGSQKLLGFPGDKPPVEIASLIGLAGVIELVGGLLITFGLMTRIAAFIASGTMAVAYFMAHAPQGSLPILNQGEPAVVYCFVFLYIAAQGSGPWSVDNLIRKDRRDVLPR</sequence>
<keyword evidence="9" id="KW-1185">Reference proteome</keyword>
<comment type="subcellular location">
    <subcellularLocation>
        <location evidence="1">Cell membrane</location>
        <topology evidence="1">Multi-pass membrane protein</topology>
    </subcellularLocation>
</comment>
<keyword evidence="5 7" id="KW-1133">Transmembrane helix</keyword>
<feature type="transmembrane region" description="Helical" evidence="7">
    <location>
        <begin position="101"/>
        <end position="121"/>
    </location>
</feature>
<protein>
    <submittedName>
        <fullName evidence="8">DoxX family protein</fullName>
    </submittedName>
</protein>
<organism evidence="8 9">
    <name type="scientific">Hymenobacter roseosalivarius DSM 11622</name>
    <dbReference type="NCBI Taxonomy" id="645990"/>
    <lineage>
        <taxon>Bacteria</taxon>
        <taxon>Pseudomonadati</taxon>
        <taxon>Bacteroidota</taxon>
        <taxon>Cytophagia</taxon>
        <taxon>Cytophagales</taxon>
        <taxon>Hymenobacteraceae</taxon>
        <taxon>Hymenobacter</taxon>
    </lineage>
</organism>
<evidence type="ECO:0000256" key="7">
    <source>
        <dbReference type="SAM" id="Phobius"/>
    </source>
</evidence>
<feature type="transmembrane region" description="Helical" evidence="7">
    <location>
        <begin position="43"/>
        <end position="62"/>
    </location>
</feature>
<keyword evidence="3" id="KW-1003">Cell membrane</keyword>
<evidence type="ECO:0000313" key="9">
    <source>
        <dbReference type="Proteomes" id="UP000192266"/>
    </source>
</evidence>
<evidence type="ECO:0000256" key="6">
    <source>
        <dbReference type="ARBA" id="ARBA00023136"/>
    </source>
</evidence>
<dbReference type="PANTHER" id="PTHR33452:SF4">
    <property type="entry name" value="BLL4328 PROTEIN"/>
    <property type="match status" value="1"/>
</dbReference>
<dbReference type="AlphaFoldDB" id="A0A1W1VV37"/>